<evidence type="ECO:0000256" key="8">
    <source>
        <dbReference type="ARBA" id="ARBA00023125"/>
    </source>
</evidence>
<dbReference type="FunFam" id="1.10.238.10:FF:000029">
    <property type="entry name" value="Signal transducer and transcription activator 6"/>
    <property type="match status" value="1"/>
</dbReference>
<dbReference type="InterPro" id="IPR036535">
    <property type="entry name" value="STAT_N_sf"/>
</dbReference>
<evidence type="ECO:0000256" key="13">
    <source>
        <dbReference type="RuleBase" id="RU046415"/>
    </source>
</evidence>
<evidence type="ECO:0000256" key="9">
    <source>
        <dbReference type="ARBA" id="ARBA00023159"/>
    </source>
</evidence>
<dbReference type="Pfam" id="PF02864">
    <property type="entry name" value="STAT_bind"/>
    <property type="match status" value="1"/>
</dbReference>
<dbReference type="SMART" id="SM00964">
    <property type="entry name" value="STAT_int"/>
    <property type="match status" value="1"/>
</dbReference>
<keyword evidence="4 13" id="KW-0963">Cytoplasm</keyword>
<dbReference type="Gene3D" id="3.30.505.10">
    <property type="entry name" value="SH2 domain"/>
    <property type="match status" value="1"/>
</dbReference>
<comment type="subcellular location">
    <subcellularLocation>
        <location evidence="2 13">Cytoplasm</location>
    </subcellularLocation>
    <subcellularLocation>
        <location evidence="1 13">Nucleus</location>
    </subcellularLocation>
</comment>
<dbReference type="GO" id="GO:0005829">
    <property type="term" value="C:cytosol"/>
    <property type="evidence" value="ECO:0007669"/>
    <property type="project" value="UniProtKB-ARBA"/>
</dbReference>
<protein>
    <recommendedName>
        <fullName evidence="13">Signal transducer and activator of transcription</fullName>
    </recommendedName>
</protein>
<evidence type="ECO:0000313" key="15">
    <source>
        <dbReference type="Ensembl" id="ENSABRP00000013846.1"/>
    </source>
</evidence>
<evidence type="ECO:0000256" key="2">
    <source>
        <dbReference type="ARBA" id="ARBA00004496"/>
    </source>
</evidence>
<dbReference type="Proteomes" id="UP000694426">
    <property type="component" value="Unplaced"/>
</dbReference>
<dbReference type="InterPro" id="IPR015988">
    <property type="entry name" value="STAT_TF_CC"/>
</dbReference>
<dbReference type="PANTHER" id="PTHR11801">
    <property type="entry name" value="SIGNAL TRANSDUCER AND ACTIVATOR OF TRANSCRIPTION"/>
    <property type="match status" value="1"/>
</dbReference>
<reference evidence="15" key="2">
    <citation type="submission" date="2025-09" db="UniProtKB">
        <authorList>
            <consortium name="Ensembl"/>
        </authorList>
    </citation>
    <scope>IDENTIFICATION</scope>
</reference>
<evidence type="ECO:0000313" key="16">
    <source>
        <dbReference type="Proteomes" id="UP000694426"/>
    </source>
</evidence>
<dbReference type="Pfam" id="PF01017">
    <property type="entry name" value="STAT_alpha"/>
    <property type="match status" value="1"/>
</dbReference>
<dbReference type="FunFam" id="2.60.40.630:FF:000002">
    <property type="entry name" value="Signal transducer and activator of transcription"/>
    <property type="match status" value="1"/>
</dbReference>
<dbReference type="GO" id="GO:0005634">
    <property type="term" value="C:nucleus"/>
    <property type="evidence" value="ECO:0007669"/>
    <property type="project" value="UniProtKB-SubCell"/>
</dbReference>
<name>A0A8B9C3V8_9AVES</name>
<dbReference type="Gene3D" id="1.10.532.10">
    <property type="entry name" value="STAT transcription factor, N-terminal domain"/>
    <property type="match status" value="1"/>
</dbReference>
<dbReference type="CDD" id="cd16849">
    <property type="entry name" value="STAT5_DBD"/>
    <property type="match status" value="1"/>
</dbReference>
<evidence type="ECO:0000256" key="12">
    <source>
        <dbReference type="PROSITE-ProRule" id="PRU00191"/>
    </source>
</evidence>
<dbReference type="SUPFAM" id="SSF49417">
    <property type="entry name" value="p53-like transcription factors"/>
    <property type="match status" value="1"/>
</dbReference>
<evidence type="ECO:0000256" key="5">
    <source>
        <dbReference type="ARBA" id="ARBA00022553"/>
    </source>
</evidence>
<dbReference type="InterPro" id="IPR036860">
    <property type="entry name" value="SH2_dom_sf"/>
</dbReference>
<keyword evidence="7 13" id="KW-0805">Transcription regulation</keyword>
<keyword evidence="16" id="KW-1185">Reference proteome</keyword>
<dbReference type="Gene3D" id="1.20.1050.20">
    <property type="entry name" value="STAT transcription factor, all-alpha domain"/>
    <property type="match status" value="1"/>
</dbReference>
<evidence type="ECO:0000256" key="10">
    <source>
        <dbReference type="ARBA" id="ARBA00023163"/>
    </source>
</evidence>
<dbReference type="InterPro" id="IPR000980">
    <property type="entry name" value="SH2"/>
</dbReference>
<dbReference type="SMART" id="SM00252">
    <property type="entry name" value="SH2"/>
    <property type="match status" value="1"/>
</dbReference>
<dbReference type="FunFam" id="1.20.1050.20:FF:000002">
    <property type="entry name" value="Signal transducer and activator of transcription"/>
    <property type="match status" value="1"/>
</dbReference>
<dbReference type="GO" id="GO:0003677">
    <property type="term" value="F:DNA binding"/>
    <property type="evidence" value="ECO:0007669"/>
    <property type="project" value="UniProtKB-KW"/>
</dbReference>
<comment type="similarity">
    <text evidence="3 13">Belongs to the transcription factor STAT family.</text>
</comment>
<dbReference type="InterPro" id="IPR008967">
    <property type="entry name" value="p53-like_TF_DNA-bd_sf"/>
</dbReference>
<dbReference type="InterPro" id="IPR035858">
    <property type="entry name" value="STAT5a/5b_DBD"/>
</dbReference>
<dbReference type="Pfam" id="PF21354">
    <property type="entry name" value="STAT_linker"/>
    <property type="match status" value="1"/>
</dbReference>
<dbReference type="InterPro" id="IPR001217">
    <property type="entry name" value="STAT"/>
</dbReference>
<accession>A0A8B9C3V8</accession>
<evidence type="ECO:0000256" key="3">
    <source>
        <dbReference type="ARBA" id="ARBA00005586"/>
    </source>
</evidence>
<dbReference type="FunFam" id="1.10.532.10:FF:000002">
    <property type="entry name" value="Signal transducer and activator of transcription"/>
    <property type="match status" value="1"/>
</dbReference>
<evidence type="ECO:0000256" key="1">
    <source>
        <dbReference type="ARBA" id="ARBA00004123"/>
    </source>
</evidence>
<keyword evidence="11 13" id="KW-0539">Nucleus</keyword>
<evidence type="ECO:0000256" key="7">
    <source>
        <dbReference type="ARBA" id="ARBA00023015"/>
    </source>
</evidence>
<dbReference type="GeneTree" id="ENSGT01080000257420"/>
<dbReference type="InterPro" id="IPR013800">
    <property type="entry name" value="STAT_TF_alpha"/>
</dbReference>
<dbReference type="Ensembl" id="ENSABRT00000019764.1">
    <property type="protein sequence ID" value="ENSABRP00000013846.1"/>
    <property type="gene ID" value="ENSABRG00000009863.1"/>
</dbReference>
<proteinExistence type="inferred from homology"/>
<dbReference type="Gene3D" id="1.10.238.10">
    <property type="entry name" value="EF-hand"/>
    <property type="match status" value="1"/>
</dbReference>
<evidence type="ECO:0000256" key="4">
    <source>
        <dbReference type="ARBA" id="ARBA00022490"/>
    </source>
</evidence>
<dbReference type="CDD" id="cd16855">
    <property type="entry name" value="STAT5_CCD"/>
    <property type="match status" value="1"/>
</dbReference>
<dbReference type="SUPFAM" id="SSF55550">
    <property type="entry name" value="SH2 domain"/>
    <property type="match status" value="1"/>
</dbReference>
<feature type="domain" description="SH2" evidence="14">
    <location>
        <begin position="574"/>
        <end position="671"/>
    </location>
</feature>
<dbReference type="InterPro" id="IPR012345">
    <property type="entry name" value="STAT_TF_DNA-bd_N"/>
</dbReference>
<sequence length="784" mass="88519">MAVWIQAQQLQGEALRQMQALYGQHFPIEVRHYLSQWIESQAWDSIDLDNPQENVKATQLLEGLIQELQKKADHQVGEDGFLLKIKLGHYATQLQATPRWGREAPAVPVQSPSPAGSLVDAMSQKHLQINQTFEELRLITQDSENELKKLQQTQEYFIIQYQENMRLQAQFSQLSQLGPQERLSRETTLQQKKASLEAWLHREAQTLQQYRVELAEKHQKTLQLLRKQQTTILDDELIQWKRRQQLAGNGGPPEGTLDVLQTWCEKLAEIIWQNRQQIRRAEHLCQQLPIPGPVEEMLSELNGTITDIISALVTSTFIIEKQPPQVLKTQTKFAATVRLLVGGKLNVHMNPPQVKATIISEQQAKALLKNESTRNESSGEILNNCCVMEYHQATGTLSAHFRNMSLKRIKRSDRRGAESVTEEKFTILFESQFSVGGNELVFQVKTLSLPVVVIVHGSQDNNATATVLWDNAFAEPGRVPFAVPDKVQWPQLCEALNMKFKAEVQSSRGLTKENLVFLAQKLFNSTSSHLEDYSSTTVSWSQFNRENLPGRNYTFWQWFDGVMEVLKKHLKPHWNDGAILGFVNKQQAHDLLINKPDGTFLLRFSDSEIGGITIAWKFDSAERMFWNLMPFTTRDFSIRSLADRLGDLSYLIYVFPDRPKDEVFSKYYTPVLCESTPGSAAPSPLTHPSLDRGQGASLAGARAPSPAGFGCAERMEAVSSTTCLLPHLWSPLLALLRTFGGHRGGPWVWVSITRGFLDVPGLVPTLLGALAVPATSLRAFLRLS</sequence>
<keyword evidence="5 13" id="KW-0597">Phosphoprotein</keyword>
<keyword evidence="6 12" id="KW-0727">SH2 domain</keyword>
<dbReference type="InterPro" id="IPR046994">
    <property type="entry name" value="STAT5_CC"/>
</dbReference>
<dbReference type="InterPro" id="IPR013799">
    <property type="entry name" value="STAT_TF_prot_interaction"/>
</dbReference>
<dbReference type="InterPro" id="IPR013801">
    <property type="entry name" value="STAT_TF_DNA-bd"/>
</dbReference>
<dbReference type="InterPro" id="IPR048988">
    <property type="entry name" value="STAT_linker"/>
</dbReference>
<dbReference type="PROSITE" id="PS50001">
    <property type="entry name" value="SH2"/>
    <property type="match status" value="1"/>
</dbReference>
<evidence type="ECO:0000256" key="11">
    <source>
        <dbReference type="ARBA" id="ARBA00023242"/>
    </source>
</evidence>
<organism evidence="15 16">
    <name type="scientific">Anser brachyrhynchus</name>
    <name type="common">Pink-footed goose</name>
    <dbReference type="NCBI Taxonomy" id="132585"/>
    <lineage>
        <taxon>Eukaryota</taxon>
        <taxon>Metazoa</taxon>
        <taxon>Chordata</taxon>
        <taxon>Craniata</taxon>
        <taxon>Vertebrata</taxon>
        <taxon>Euteleostomi</taxon>
        <taxon>Archelosauria</taxon>
        <taxon>Archosauria</taxon>
        <taxon>Dinosauria</taxon>
        <taxon>Saurischia</taxon>
        <taxon>Theropoda</taxon>
        <taxon>Coelurosauria</taxon>
        <taxon>Aves</taxon>
        <taxon>Neognathae</taxon>
        <taxon>Galloanserae</taxon>
        <taxon>Anseriformes</taxon>
        <taxon>Anatidae</taxon>
        <taxon>Anserinae</taxon>
        <taxon>Anser</taxon>
    </lineage>
</organism>
<evidence type="ECO:0000256" key="6">
    <source>
        <dbReference type="ARBA" id="ARBA00022999"/>
    </source>
</evidence>
<dbReference type="FunFam" id="3.30.505.10:FF:000069">
    <property type="entry name" value="Signal transducer and activator of transcription"/>
    <property type="match status" value="1"/>
</dbReference>
<dbReference type="GO" id="GO:0003700">
    <property type="term" value="F:DNA-binding transcription factor activity"/>
    <property type="evidence" value="ECO:0007669"/>
    <property type="project" value="InterPro"/>
</dbReference>
<dbReference type="AlphaFoldDB" id="A0A8B9C3V8"/>
<keyword evidence="8 13" id="KW-0238">DNA-binding</keyword>
<dbReference type="GO" id="GO:0007166">
    <property type="term" value="P:cell surface receptor signaling pathway"/>
    <property type="evidence" value="ECO:0007669"/>
    <property type="project" value="UniProtKB-ARBA"/>
</dbReference>
<dbReference type="Pfam" id="PF02865">
    <property type="entry name" value="STAT_int"/>
    <property type="match status" value="1"/>
</dbReference>
<dbReference type="SUPFAM" id="SSF47655">
    <property type="entry name" value="STAT"/>
    <property type="match status" value="1"/>
</dbReference>
<keyword evidence="10 13" id="KW-0804">Transcription</keyword>
<reference evidence="15" key="1">
    <citation type="submission" date="2025-08" db="UniProtKB">
        <authorList>
            <consortium name="Ensembl"/>
        </authorList>
    </citation>
    <scope>IDENTIFICATION</scope>
</reference>
<dbReference type="Pfam" id="PF00017">
    <property type="entry name" value="SH2"/>
    <property type="match status" value="1"/>
</dbReference>
<dbReference type="Gene3D" id="2.60.40.630">
    <property type="entry name" value="STAT transcription factor, DNA-binding domain"/>
    <property type="match status" value="1"/>
</dbReference>
<dbReference type="SUPFAM" id="SSF48092">
    <property type="entry name" value="Transcription factor STAT-4 N-domain"/>
    <property type="match status" value="1"/>
</dbReference>
<evidence type="ECO:0000259" key="14">
    <source>
        <dbReference type="PROSITE" id="PS50001"/>
    </source>
</evidence>
<keyword evidence="9 13" id="KW-0010">Activator</keyword>